<evidence type="ECO:0000256" key="1">
    <source>
        <dbReference type="ARBA" id="ARBA00004496"/>
    </source>
</evidence>
<dbReference type="InterPro" id="IPR004107">
    <property type="entry name" value="Integrase_SAM-like_N"/>
</dbReference>
<dbReference type="Pfam" id="PF00589">
    <property type="entry name" value="Phage_integrase"/>
    <property type="match status" value="1"/>
</dbReference>
<keyword evidence="13" id="KW-1185">Reference proteome</keyword>
<evidence type="ECO:0000256" key="7">
    <source>
        <dbReference type="ARBA" id="ARBA00023172"/>
    </source>
</evidence>
<dbReference type="PANTHER" id="PTHR30349:SF77">
    <property type="entry name" value="TYROSINE RECOMBINASE XERC"/>
    <property type="match status" value="1"/>
</dbReference>
<accession>A0ABP9FL86</accession>
<dbReference type="Gene3D" id="1.10.150.130">
    <property type="match status" value="1"/>
</dbReference>
<feature type="active site" evidence="9">
    <location>
        <position position="177"/>
    </location>
</feature>
<dbReference type="EMBL" id="BAABLV010000041">
    <property type="protein sequence ID" value="GAA4907089.1"/>
    <property type="molecule type" value="Genomic_DNA"/>
</dbReference>
<sequence length="301" mass="32028">MELPQGWLALLEDYAAHLAAERGLSAHTVRAYGTDLRELAASCGIAPGRVTLSTLRSWLGAMRDEGAAASTVQRRVACVRGFFAWAAREGLVASDPAVRLKAPKRQRRLPKVLPAGAVAETLAAAESRAGEEGDPIALRDLALVEVLYSSGLRVSEACSLQLRDVDRDRRSVSVLGKGGKQRTVPLGVPALRALEDWLRVRGAVSTPSSPDTVFLGARGGALDPRVARRVVHDATAAAGPGAETSPHGLRHAMATHLLEGGADLRSVQEMLGHASVATTQVYTHVTSERLREAFRQAHPRA</sequence>
<keyword evidence="3 9" id="KW-0132">Cell division</keyword>
<comment type="subunit">
    <text evidence="9">Forms a cyclic heterotetrameric complex composed of two molecules of XerC and two molecules of XerD.</text>
</comment>
<feature type="active site" evidence="9">
    <location>
        <position position="247"/>
    </location>
</feature>
<feature type="domain" description="Tyr recombinase" evidence="10">
    <location>
        <begin position="108"/>
        <end position="295"/>
    </location>
</feature>
<protein>
    <recommendedName>
        <fullName evidence="9">Tyrosine recombinase XerC</fullName>
    </recommendedName>
</protein>
<name>A0ABP9FL86_9ACTN</name>
<evidence type="ECO:0000259" key="11">
    <source>
        <dbReference type="PROSITE" id="PS51900"/>
    </source>
</evidence>
<organism evidence="12 13">
    <name type="scientific">Tessaracoccus lubricantis</name>
    <dbReference type="NCBI Taxonomy" id="545543"/>
    <lineage>
        <taxon>Bacteria</taxon>
        <taxon>Bacillati</taxon>
        <taxon>Actinomycetota</taxon>
        <taxon>Actinomycetes</taxon>
        <taxon>Propionibacteriales</taxon>
        <taxon>Propionibacteriaceae</taxon>
        <taxon>Tessaracoccus</taxon>
    </lineage>
</organism>
<gene>
    <name evidence="9" type="primary">xerC</name>
    <name evidence="12" type="ORF">GCM10025789_28240</name>
</gene>
<feature type="active site" evidence="9">
    <location>
        <position position="273"/>
    </location>
</feature>
<feature type="domain" description="Core-binding (CB)" evidence="11">
    <location>
        <begin position="1"/>
        <end position="87"/>
    </location>
</feature>
<comment type="caution">
    <text evidence="12">The sequence shown here is derived from an EMBL/GenBank/DDBJ whole genome shotgun (WGS) entry which is preliminary data.</text>
</comment>
<dbReference type="CDD" id="cd00798">
    <property type="entry name" value="INT_XerDC_C"/>
    <property type="match status" value="1"/>
</dbReference>
<dbReference type="InterPro" id="IPR011010">
    <property type="entry name" value="DNA_brk_join_enz"/>
</dbReference>
<dbReference type="InterPro" id="IPR013762">
    <property type="entry name" value="Integrase-like_cat_sf"/>
</dbReference>
<evidence type="ECO:0000256" key="6">
    <source>
        <dbReference type="ARBA" id="ARBA00023125"/>
    </source>
</evidence>
<dbReference type="HAMAP" id="MF_01808">
    <property type="entry name" value="Recomb_XerC_XerD"/>
    <property type="match status" value="1"/>
</dbReference>
<evidence type="ECO:0000259" key="10">
    <source>
        <dbReference type="PROSITE" id="PS51898"/>
    </source>
</evidence>
<evidence type="ECO:0000256" key="3">
    <source>
        <dbReference type="ARBA" id="ARBA00022618"/>
    </source>
</evidence>
<keyword evidence="5 9" id="KW-0229">DNA integration</keyword>
<dbReference type="InterPro" id="IPR010998">
    <property type="entry name" value="Integrase_recombinase_N"/>
</dbReference>
<dbReference type="RefSeq" id="WP_345583981.1">
    <property type="nucleotide sequence ID" value="NZ_BAABLV010000041.1"/>
</dbReference>
<keyword evidence="6 9" id="KW-0238">DNA-binding</keyword>
<dbReference type="SUPFAM" id="SSF56349">
    <property type="entry name" value="DNA breaking-rejoining enzymes"/>
    <property type="match status" value="1"/>
</dbReference>
<comment type="subcellular location">
    <subcellularLocation>
        <location evidence="1 9">Cytoplasm</location>
    </subcellularLocation>
</comment>
<evidence type="ECO:0000256" key="8">
    <source>
        <dbReference type="ARBA" id="ARBA00023306"/>
    </source>
</evidence>
<dbReference type="PROSITE" id="PS51900">
    <property type="entry name" value="CB"/>
    <property type="match status" value="1"/>
</dbReference>
<dbReference type="Gene3D" id="1.10.443.10">
    <property type="entry name" value="Intergrase catalytic core"/>
    <property type="match status" value="1"/>
</dbReference>
<dbReference type="InterPro" id="IPR044068">
    <property type="entry name" value="CB"/>
</dbReference>
<comment type="similarity">
    <text evidence="9">Belongs to the 'phage' integrase family. XerC subfamily.</text>
</comment>
<dbReference type="NCBIfam" id="NF001399">
    <property type="entry name" value="PRK00283.1"/>
    <property type="match status" value="1"/>
</dbReference>
<feature type="active site" evidence="9">
    <location>
        <position position="250"/>
    </location>
</feature>
<comment type="function">
    <text evidence="9">Site-specific tyrosine recombinase, which acts by catalyzing the cutting and rejoining of the recombining DNA molecules. The XerC-XerD complex is essential to convert dimers of the bacterial chromosome into monomers to permit their segregation at cell division. It also contributes to the segregational stability of plasmids.</text>
</comment>
<dbReference type="InterPro" id="IPR002104">
    <property type="entry name" value="Integrase_catalytic"/>
</dbReference>
<keyword evidence="4 9" id="KW-0159">Chromosome partition</keyword>
<dbReference type="Pfam" id="PF02899">
    <property type="entry name" value="Phage_int_SAM_1"/>
    <property type="match status" value="1"/>
</dbReference>
<dbReference type="Proteomes" id="UP001501521">
    <property type="component" value="Unassembled WGS sequence"/>
</dbReference>
<evidence type="ECO:0000256" key="5">
    <source>
        <dbReference type="ARBA" id="ARBA00022908"/>
    </source>
</evidence>
<evidence type="ECO:0000313" key="13">
    <source>
        <dbReference type="Proteomes" id="UP001501521"/>
    </source>
</evidence>
<keyword evidence="7 9" id="KW-0233">DNA recombination</keyword>
<feature type="active site" evidence="9">
    <location>
        <position position="153"/>
    </location>
</feature>
<keyword evidence="8 9" id="KW-0131">Cell cycle</keyword>
<evidence type="ECO:0000256" key="2">
    <source>
        <dbReference type="ARBA" id="ARBA00022490"/>
    </source>
</evidence>
<keyword evidence="2 9" id="KW-0963">Cytoplasm</keyword>
<feature type="active site" description="O-(3'-phospho-DNA)-tyrosine intermediate" evidence="9">
    <location>
        <position position="282"/>
    </location>
</feature>
<dbReference type="PANTHER" id="PTHR30349">
    <property type="entry name" value="PHAGE INTEGRASE-RELATED"/>
    <property type="match status" value="1"/>
</dbReference>
<proteinExistence type="inferred from homology"/>
<dbReference type="InterPro" id="IPR050090">
    <property type="entry name" value="Tyrosine_recombinase_XerCD"/>
</dbReference>
<evidence type="ECO:0000256" key="9">
    <source>
        <dbReference type="HAMAP-Rule" id="MF_01808"/>
    </source>
</evidence>
<dbReference type="PROSITE" id="PS51898">
    <property type="entry name" value="TYR_RECOMBINASE"/>
    <property type="match status" value="1"/>
</dbReference>
<reference evidence="13" key="1">
    <citation type="journal article" date="2019" name="Int. J. Syst. Evol. Microbiol.">
        <title>The Global Catalogue of Microorganisms (GCM) 10K type strain sequencing project: providing services to taxonomists for standard genome sequencing and annotation.</title>
        <authorList>
            <consortium name="The Broad Institute Genomics Platform"/>
            <consortium name="The Broad Institute Genome Sequencing Center for Infectious Disease"/>
            <person name="Wu L."/>
            <person name="Ma J."/>
        </authorList>
    </citation>
    <scope>NUCLEOTIDE SEQUENCE [LARGE SCALE GENOMIC DNA]</scope>
    <source>
        <strain evidence="13">JCM 19125</strain>
    </source>
</reference>
<evidence type="ECO:0000313" key="12">
    <source>
        <dbReference type="EMBL" id="GAA4907089.1"/>
    </source>
</evidence>
<dbReference type="InterPro" id="IPR023009">
    <property type="entry name" value="Tyrosine_recombinase_XerC/XerD"/>
</dbReference>
<evidence type="ECO:0000256" key="4">
    <source>
        <dbReference type="ARBA" id="ARBA00022829"/>
    </source>
</evidence>